<keyword evidence="2" id="KW-1185">Reference proteome</keyword>
<sequence length="162" mass="18182">MLGLEKQEQSLCEQHSCAASFVAVKVAMRWKNGRRGRLAFVVWQHGHPSDEALFFFSSRELGVLKKEVTLFVVTGSGCRRFRSRRRLVCSSLRIHMERSGWVSAATEHSGNPLSAVAHFRPATATLYGGPMPWGTPRRTSQLLWPSMTTVTACKRLPCRPNP</sequence>
<accession>A0A066VHY6</accession>
<protein>
    <submittedName>
        <fullName evidence="1">Uncharacterized protein</fullName>
    </submittedName>
</protein>
<dbReference type="RefSeq" id="XP_013240629.1">
    <property type="nucleotide sequence ID" value="XM_013385175.1"/>
</dbReference>
<reference evidence="1 2" key="1">
    <citation type="submission" date="2014-05" db="EMBL/GenBank/DDBJ databases">
        <title>Draft genome sequence of a rare smut relative, Tilletiaria anomala UBC 951.</title>
        <authorList>
            <consortium name="DOE Joint Genome Institute"/>
            <person name="Toome M."/>
            <person name="Kuo A."/>
            <person name="Henrissat B."/>
            <person name="Lipzen A."/>
            <person name="Tritt A."/>
            <person name="Yoshinaga Y."/>
            <person name="Zane M."/>
            <person name="Barry K."/>
            <person name="Grigoriev I.V."/>
            <person name="Spatafora J.W."/>
            <person name="Aimea M.C."/>
        </authorList>
    </citation>
    <scope>NUCLEOTIDE SEQUENCE [LARGE SCALE GENOMIC DNA]</scope>
    <source>
        <strain evidence="1 2">UBC 951</strain>
    </source>
</reference>
<dbReference type="EMBL" id="JMSN01000122">
    <property type="protein sequence ID" value="KDN38205.1"/>
    <property type="molecule type" value="Genomic_DNA"/>
</dbReference>
<dbReference type="GeneID" id="25266978"/>
<organism evidence="1 2">
    <name type="scientific">Tilletiaria anomala (strain ATCC 24038 / CBS 436.72 / UBC 951)</name>
    <dbReference type="NCBI Taxonomy" id="1037660"/>
    <lineage>
        <taxon>Eukaryota</taxon>
        <taxon>Fungi</taxon>
        <taxon>Dikarya</taxon>
        <taxon>Basidiomycota</taxon>
        <taxon>Ustilaginomycotina</taxon>
        <taxon>Exobasidiomycetes</taxon>
        <taxon>Georgefischeriales</taxon>
        <taxon>Tilletiariaceae</taxon>
        <taxon>Tilletiaria</taxon>
    </lineage>
</organism>
<dbReference type="AlphaFoldDB" id="A0A066VHY6"/>
<dbReference type="Proteomes" id="UP000027361">
    <property type="component" value="Unassembled WGS sequence"/>
</dbReference>
<name>A0A066VHY6_TILAU</name>
<gene>
    <name evidence="1" type="ORF">K437DRAFT_28882</name>
</gene>
<dbReference type="HOGENOM" id="CLU_1636592_0_0_1"/>
<evidence type="ECO:0000313" key="2">
    <source>
        <dbReference type="Proteomes" id="UP000027361"/>
    </source>
</evidence>
<dbReference type="InParanoid" id="A0A066VHY6"/>
<comment type="caution">
    <text evidence="1">The sequence shown here is derived from an EMBL/GenBank/DDBJ whole genome shotgun (WGS) entry which is preliminary data.</text>
</comment>
<evidence type="ECO:0000313" key="1">
    <source>
        <dbReference type="EMBL" id="KDN38205.1"/>
    </source>
</evidence>
<proteinExistence type="predicted"/>